<organism evidence="3 4">
    <name type="scientific">Archaeoglobus fulgidus DSM 8774</name>
    <dbReference type="NCBI Taxonomy" id="1344584"/>
    <lineage>
        <taxon>Archaea</taxon>
        <taxon>Methanobacteriati</taxon>
        <taxon>Methanobacteriota</taxon>
        <taxon>Archaeoglobi</taxon>
        <taxon>Archaeoglobales</taxon>
        <taxon>Archaeoglobaceae</taxon>
        <taxon>Archaeoglobus</taxon>
    </lineage>
</organism>
<evidence type="ECO:0000313" key="4">
    <source>
        <dbReference type="Proteomes" id="UP000028501"/>
    </source>
</evidence>
<name>A0A075WCX0_ARCFL</name>
<evidence type="ECO:0000256" key="1">
    <source>
        <dbReference type="SAM" id="Phobius"/>
    </source>
</evidence>
<dbReference type="EMBL" id="CP006577">
    <property type="protein sequence ID" value="AIG97442.1"/>
    <property type="molecule type" value="Genomic_DNA"/>
</dbReference>
<dbReference type="RefSeq" id="WP_156029496.1">
    <property type="nucleotide sequence ID" value="NZ_CP006577.1"/>
</dbReference>
<dbReference type="KEGG" id="afg:AFULGI_00006410"/>
<evidence type="ECO:0000313" key="3">
    <source>
        <dbReference type="EMBL" id="AIG97442.1"/>
    </source>
</evidence>
<dbReference type="AlphaFoldDB" id="A0A075WCX0"/>
<dbReference type="GeneID" id="25399226"/>
<dbReference type="GO" id="GO:0004803">
    <property type="term" value="F:transposase activity"/>
    <property type="evidence" value="ECO:0007669"/>
    <property type="project" value="InterPro"/>
</dbReference>
<proteinExistence type="predicted"/>
<dbReference type="GO" id="GO:0006313">
    <property type="term" value="P:DNA transposition"/>
    <property type="evidence" value="ECO:0007669"/>
    <property type="project" value="InterPro"/>
</dbReference>
<feature type="transmembrane region" description="Helical" evidence="1">
    <location>
        <begin position="318"/>
        <end position="337"/>
    </location>
</feature>
<dbReference type="GO" id="GO:0003677">
    <property type="term" value="F:DNA binding"/>
    <property type="evidence" value="ECO:0007669"/>
    <property type="project" value="InterPro"/>
</dbReference>
<reference evidence="3 4" key="1">
    <citation type="submission" date="2013-07" db="EMBL/GenBank/DDBJ databases">
        <title>Genome of Archaeoglobus fulgidus.</title>
        <authorList>
            <person name="Fiebig A."/>
            <person name="Birkeland N.-K."/>
        </authorList>
    </citation>
    <scope>NUCLEOTIDE SEQUENCE [LARGE SCALE GENOMIC DNA]</scope>
    <source>
        <strain evidence="3 4">DSM 8774</strain>
    </source>
</reference>
<gene>
    <name evidence="3" type="ORF">AFULGI_00006410</name>
</gene>
<keyword evidence="1" id="KW-1133">Transmembrane helix</keyword>
<dbReference type="Proteomes" id="UP000028501">
    <property type="component" value="Chromosome"/>
</dbReference>
<keyword evidence="1" id="KW-0812">Transmembrane</keyword>
<accession>A0A075WCX0</accession>
<feature type="domain" description="Transposase IS4-like" evidence="2">
    <location>
        <begin position="129"/>
        <end position="327"/>
    </location>
</feature>
<dbReference type="Pfam" id="PF01609">
    <property type="entry name" value="DDE_Tnp_1"/>
    <property type="match status" value="1"/>
</dbReference>
<protein>
    <submittedName>
        <fullName evidence="3">Transposase DDE domain protein</fullName>
    </submittedName>
</protein>
<dbReference type="InterPro" id="IPR002559">
    <property type="entry name" value="Transposase_11"/>
</dbReference>
<sequence length="349" mass="40855">MRIPIVVDARVQKFKILKKAVKKLEKDGVKESLSRNGIKPIDEAVVKLKILISSLLFRLELSYFIEELKKRNKLRKLLNVSEVPDVKDLYDFMAKMEEVSFRKAVEQIINSLFGKIGRGCFKIVVDTSGIDLNLNKQRNRKSNEELEDKDYKWGFNGNKYFIGFKLAFVMDYKTKRPLLFLIYPANTSDCQIFEDMLENLKRKGFLKPGAIVMADKGFCSYYNYNVALKEYRVVPVIWLKDNMRLSKLISMISTPLTCFLESDMKELSFFKKLVKILIHHLKRSDELKAERSEIEDVFKLGKCGLFMDKIHRFTRRSVAKFVYANVLLIAILIRLGFKEKKDLQRLAEW</sequence>
<dbReference type="HOGENOM" id="CLU_072490_0_0_2"/>
<keyword evidence="1" id="KW-0472">Membrane</keyword>
<evidence type="ECO:0000259" key="2">
    <source>
        <dbReference type="Pfam" id="PF01609"/>
    </source>
</evidence>